<dbReference type="InterPro" id="IPR011006">
    <property type="entry name" value="CheY-like_superfamily"/>
</dbReference>
<keyword evidence="9" id="KW-0472">Membrane</keyword>
<comment type="subcellular location">
    <subcellularLocation>
        <location evidence="1">Cell membrane</location>
        <topology evidence="1">Multi-pass membrane protein</topology>
    </subcellularLocation>
</comment>
<dbReference type="InterPro" id="IPR001789">
    <property type="entry name" value="Sig_transdc_resp-reg_receiver"/>
</dbReference>
<dbReference type="Gene3D" id="3.40.50.2300">
    <property type="match status" value="1"/>
</dbReference>
<evidence type="ECO:0000256" key="6">
    <source>
        <dbReference type="ARBA" id="ARBA00022840"/>
    </source>
</evidence>
<evidence type="ECO:0000256" key="3">
    <source>
        <dbReference type="ARBA" id="ARBA00022553"/>
    </source>
</evidence>
<keyword evidence="3 11" id="KW-0597">Phosphoprotein</keyword>
<keyword evidence="5" id="KW-0547">Nucleotide-binding</keyword>
<dbReference type="InterPro" id="IPR008207">
    <property type="entry name" value="Sig_transdc_His_kin_Hpt_dom"/>
</dbReference>
<reference evidence="14" key="2">
    <citation type="submission" date="2022-10" db="EMBL/GenBank/DDBJ databases">
        <authorList>
            <person name="Aronson H.S."/>
        </authorList>
    </citation>
    <scope>NUCLEOTIDE SEQUENCE</scope>
    <source>
        <strain evidence="14">RS19-109</strain>
    </source>
</reference>
<dbReference type="Proteomes" id="UP001154240">
    <property type="component" value="Unassembled WGS sequence"/>
</dbReference>
<evidence type="ECO:0000256" key="8">
    <source>
        <dbReference type="ARBA" id="ARBA00023012"/>
    </source>
</evidence>
<dbReference type="PROSITE" id="PS50110">
    <property type="entry name" value="RESPONSE_REGULATORY"/>
    <property type="match status" value="1"/>
</dbReference>
<evidence type="ECO:0000256" key="7">
    <source>
        <dbReference type="ARBA" id="ARBA00022989"/>
    </source>
</evidence>
<evidence type="ECO:0000256" key="9">
    <source>
        <dbReference type="ARBA" id="ARBA00023136"/>
    </source>
</evidence>
<name>A0A9X4MHX0_9BACT</name>
<gene>
    <name evidence="14" type="ORF">OLX77_10860</name>
</gene>
<dbReference type="SUPFAM" id="SSF47226">
    <property type="entry name" value="Histidine-containing phosphotransfer domain, HPT domain"/>
    <property type="match status" value="1"/>
</dbReference>
<dbReference type="GO" id="GO:0005886">
    <property type="term" value="C:plasma membrane"/>
    <property type="evidence" value="ECO:0007669"/>
    <property type="project" value="UniProtKB-SubCell"/>
</dbReference>
<keyword evidence="8" id="KW-0902">Two-component regulatory system</keyword>
<evidence type="ECO:0000259" key="13">
    <source>
        <dbReference type="PROSITE" id="PS50894"/>
    </source>
</evidence>
<dbReference type="Pfam" id="PF00072">
    <property type="entry name" value="Response_reg"/>
    <property type="match status" value="1"/>
</dbReference>
<evidence type="ECO:0000313" key="14">
    <source>
        <dbReference type="EMBL" id="MDG4476651.1"/>
    </source>
</evidence>
<organism evidence="14 15">
    <name type="scientific">Thiovibrio frasassiensis</name>
    <dbReference type="NCBI Taxonomy" id="2984131"/>
    <lineage>
        <taxon>Bacteria</taxon>
        <taxon>Pseudomonadati</taxon>
        <taxon>Thermodesulfobacteriota</taxon>
        <taxon>Desulfobulbia</taxon>
        <taxon>Desulfobulbales</taxon>
        <taxon>Thiovibrionaceae</taxon>
        <taxon>Thiovibrio</taxon>
    </lineage>
</organism>
<dbReference type="PANTHER" id="PTHR45339">
    <property type="entry name" value="HYBRID SIGNAL TRANSDUCTION HISTIDINE KINASE J"/>
    <property type="match status" value="1"/>
</dbReference>
<dbReference type="Gene3D" id="1.20.120.160">
    <property type="entry name" value="HPT domain"/>
    <property type="match status" value="1"/>
</dbReference>
<keyword evidence="15" id="KW-1185">Reference proteome</keyword>
<dbReference type="GO" id="GO:0004672">
    <property type="term" value="F:protein kinase activity"/>
    <property type="evidence" value="ECO:0007669"/>
    <property type="project" value="UniProtKB-ARBA"/>
</dbReference>
<evidence type="ECO:0000256" key="2">
    <source>
        <dbReference type="ARBA" id="ARBA00022475"/>
    </source>
</evidence>
<evidence type="ECO:0000256" key="11">
    <source>
        <dbReference type="PROSITE-ProRule" id="PRU00169"/>
    </source>
</evidence>
<keyword evidence="4" id="KW-0812">Transmembrane</keyword>
<keyword evidence="6" id="KW-0067">ATP-binding</keyword>
<proteinExistence type="predicted"/>
<dbReference type="SMART" id="SM00448">
    <property type="entry name" value="REC"/>
    <property type="match status" value="1"/>
</dbReference>
<reference evidence="14" key="1">
    <citation type="journal article" date="2022" name="bioRxiv">
        <title>Thiovibrio frasassiensisgen. nov., sp. nov., an autotrophic, elemental sulfur disproportionating bacterium isolated from sulfidic karst sediment, and proposal of Thiovibrionaceae fam. nov.</title>
        <authorList>
            <person name="Aronson H."/>
            <person name="Thomas C."/>
            <person name="Bhattacharyya M."/>
            <person name="Eckstein S."/>
            <person name="Jensen S."/>
            <person name="Barco R."/>
            <person name="Macalady J."/>
            <person name="Amend J."/>
        </authorList>
    </citation>
    <scope>NUCLEOTIDE SEQUENCE</scope>
    <source>
        <strain evidence="14">RS19-109</strain>
    </source>
</reference>
<comment type="caution">
    <text evidence="14">The sequence shown here is derived from an EMBL/GenBank/DDBJ whole genome shotgun (WGS) entry which is preliminary data.</text>
</comment>
<accession>A0A9X4MHX0</accession>
<dbReference type="AlphaFoldDB" id="A0A9X4MHX0"/>
<evidence type="ECO:0000259" key="12">
    <source>
        <dbReference type="PROSITE" id="PS50110"/>
    </source>
</evidence>
<feature type="modified residue" description="Phosphohistidine" evidence="10">
    <location>
        <position position="203"/>
    </location>
</feature>
<keyword evidence="2" id="KW-1003">Cell membrane</keyword>
<dbReference type="GO" id="GO:0000160">
    <property type="term" value="P:phosphorelay signal transduction system"/>
    <property type="evidence" value="ECO:0007669"/>
    <property type="project" value="UniProtKB-KW"/>
</dbReference>
<protein>
    <submittedName>
        <fullName evidence="14">Response regulator</fullName>
    </submittedName>
</protein>
<feature type="domain" description="Response regulatory" evidence="12">
    <location>
        <begin position="15"/>
        <end position="131"/>
    </location>
</feature>
<dbReference type="PANTHER" id="PTHR45339:SF1">
    <property type="entry name" value="HYBRID SIGNAL TRANSDUCTION HISTIDINE KINASE J"/>
    <property type="match status" value="1"/>
</dbReference>
<dbReference type="PROSITE" id="PS50894">
    <property type="entry name" value="HPT"/>
    <property type="match status" value="1"/>
</dbReference>
<dbReference type="InterPro" id="IPR036641">
    <property type="entry name" value="HPT_dom_sf"/>
</dbReference>
<dbReference type="EMBL" id="JAPHEH010000001">
    <property type="protein sequence ID" value="MDG4476651.1"/>
    <property type="molecule type" value="Genomic_DNA"/>
</dbReference>
<evidence type="ECO:0000256" key="4">
    <source>
        <dbReference type="ARBA" id="ARBA00022692"/>
    </source>
</evidence>
<keyword evidence="7" id="KW-1133">Transmembrane helix</keyword>
<sequence length="265" mass="28561">MVSPVTNDVAQENIRIMVVEDVDFNLDILASILAERGWQVVGATSGEAALAILAQDLDFQVILMDIGLPGIDGIEATRRIKENPATRAIPVIALTAETASERDRFLAAGLDGYAEKNFEPAQLFAVIERLCPACGNQQDQGPALTSPAEHLALDFKALLATYGDKTILARIAKAFFADTDKELLLLGKAMAESDQTTILACCHSLKGACSLFTAQELATAVTELDSCIRAGKRKEAFTVWDKVVSAQESLREHATSQLNLTRQNA</sequence>
<feature type="modified residue" description="4-aspartylphosphate" evidence="11">
    <location>
        <position position="65"/>
    </location>
</feature>
<dbReference type="Pfam" id="PF01627">
    <property type="entry name" value="Hpt"/>
    <property type="match status" value="1"/>
</dbReference>
<feature type="domain" description="HPt" evidence="13">
    <location>
        <begin position="164"/>
        <end position="261"/>
    </location>
</feature>
<evidence type="ECO:0000313" key="15">
    <source>
        <dbReference type="Proteomes" id="UP001154240"/>
    </source>
</evidence>
<evidence type="ECO:0000256" key="5">
    <source>
        <dbReference type="ARBA" id="ARBA00022741"/>
    </source>
</evidence>
<evidence type="ECO:0000256" key="1">
    <source>
        <dbReference type="ARBA" id="ARBA00004651"/>
    </source>
</evidence>
<evidence type="ECO:0000256" key="10">
    <source>
        <dbReference type="PROSITE-ProRule" id="PRU00110"/>
    </source>
</evidence>
<dbReference type="GO" id="GO:0005524">
    <property type="term" value="F:ATP binding"/>
    <property type="evidence" value="ECO:0007669"/>
    <property type="project" value="UniProtKB-KW"/>
</dbReference>
<dbReference type="RefSeq" id="WP_307633617.1">
    <property type="nucleotide sequence ID" value="NZ_JAPHEH010000001.1"/>
</dbReference>
<dbReference type="SUPFAM" id="SSF52172">
    <property type="entry name" value="CheY-like"/>
    <property type="match status" value="1"/>
</dbReference>